<gene>
    <name evidence="2" type="ORF">E2C01_038228</name>
</gene>
<feature type="region of interest" description="Disordered" evidence="1">
    <location>
        <begin position="64"/>
        <end position="88"/>
    </location>
</feature>
<proteinExistence type="predicted"/>
<dbReference type="AlphaFoldDB" id="A0A5B7FHG3"/>
<name>A0A5B7FHG3_PORTR</name>
<accession>A0A5B7FHG3</accession>
<evidence type="ECO:0000256" key="1">
    <source>
        <dbReference type="SAM" id="MobiDB-lite"/>
    </source>
</evidence>
<protein>
    <submittedName>
        <fullName evidence="2">Uncharacterized protein</fullName>
    </submittedName>
</protein>
<dbReference type="EMBL" id="VSRR010006336">
    <property type="protein sequence ID" value="MPC44553.1"/>
    <property type="molecule type" value="Genomic_DNA"/>
</dbReference>
<reference evidence="2 3" key="1">
    <citation type="submission" date="2019-05" db="EMBL/GenBank/DDBJ databases">
        <title>Another draft genome of Portunus trituberculatus and its Hox gene families provides insights of decapod evolution.</title>
        <authorList>
            <person name="Jeong J.-H."/>
            <person name="Song I."/>
            <person name="Kim S."/>
            <person name="Choi T."/>
            <person name="Kim D."/>
            <person name="Ryu S."/>
            <person name="Kim W."/>
        </authorList>
    </citation>
    <scope>NUCLEOTIDE SEQUENCE [LARGE SCALE GENOMIC DNA]</scope>
    <source>
        <tissue evidence="2">Muscle</tissue>
    </source>
</reference>
<sequence>MITRFLFRVPAHLLSPRPSQTPLGRHSSQHTPSHPTLHIGRLFVSSPPIVIHHITVDHTSPKPINGSHTAHHLPSLGPLQHPSPAHYHPSLHPLPSITLIIASTTAHHHLALLITAHHTTRCSGHTQHRGRLDVST</sequence>
<evidence type="ECO:0000313" key="2">
    <source>
        <dbReference type="EMBL" id="MPC44553.1"/>
    </source>
</evidence>
<evidence type="ECO:0000313" key="3">
    <source>
        <dbReference type="Proteomes" id="UP000324222"/>
    </source>
</evidence>
<keyword evidence="3" id="KW-1185">Reference proteome</keyword>
<organism evidence="2 3">
    <name type="scientific">Portunus trituberculatus</name>
    <name type="common">Swimming crab</name>
    <name type="synonym">Neptunus trituberculatus</name>
    <dbReference type="NCBI Taxonomy" id="210409"/>
    <lineage>
        <taxon>Eukaryota</taxon>
        <taxon>Metazoa</taxon>
        <taxon>Ecdysozoa</taxon>
        <taxon>Arthropoda</taxon>
        <taxon>Crustacea</taxon>
        <taxon>Multicrustacea</taxon>
        <taxon>Malacostraca</taxon>
        <taxon>Eumalacostraca</taxon>
        <taxon>Eucarida</taxon>
        <taxon>Decapoda</taxon>
        <taxon>Pleocyemata</taxon>
        <taxon>Brachyura</taxon>
        <taxon>Eubrachyura</taxon>
        <taxon>Portunoidea</taxon>
        <taxon>Portunidae</taxon>
        <taxon>Portuninae</taxon>
        <taxon>Portunus</taxon>
    </lineage>
</organism>
<dbReference type="Proteomes" id="UP000324222">
    <property type="component" value="Unassembled WGS sequence"/>
</dbReference>
<feature type="region of interest" description="Disordered" evidence="1">
    <location>
        <begin position="16"/>
        <end position="35"/>
    </location>
</feature>
<comment type="caution">
    <text evidence="2">The sequence shown here is derived from an EMBL/GenBank/DDBJ whole genome shotgun (WGS) entry which is preliminary data.</text>
</comment>